<gene>
    <name evidence="3" type="ORF">AMOR_22060</name>
</gene>
<evidence type="ECO:0000313" key="4">
    <source>
        <dbReference type="Proteomes" id="UP001162891"/>
    </source>
</evidence>
<dbReference type="InterPro" id="IPR010131">
    <property type="entry name" value="MdtP/NodT-like"/>
</dbReference>
<keyword evidence="2" id="KW-0732">Signal</keyword>
<dbReference type="SUPFAM" id="SSF56954">
    <property type="entry name" value="Outer membrane efflux proteins (OEP)"/>
    <property type="match status" value="1"/>
</dbReference>
<protein>
    <submittedName>
        <fullName evidence="3">RND transporter</fullName>
    </submittedName>
</protein>
<organism evidence="3 4">
    <name type="scientific">Anaeromyxobacter oryzae</name>
    <dbReference type="NCBI Taxonomy" id="2918170"/>
    <lineage>
        <taxon>Bacteria</taxon>
        <taxon>Pseudomonadati</taxon>
        <taxon>Myxococcota</taxon>
        <taxon>Myxococcia</taxon>
        <taxon>Myxococcales</taxon>
        <taxon>Cystobacterineae</taxon>
        <taxon>Anaeromyxobacteraceae</taxon>
        <taxon>Anaeromyxobacter</taxon>
    </lineage>
</organism>
<dbReference type="PANTHER" id="PTHR30203:SF24">
    <property type="entry name" value="BLR4935 PROTEIN"/>
    <property type="match status" value="1"/>
</dbReference>
<sequence>MNLRSHPFAVVLLALLAAAILAAPRARAEAPVPLADDPALARLVEESLAARPEVKAAAARVRIARERVPQAGALPDPVLSLGIQNDGFRSIEIGKMETSFWSIGAAQTLPWPGKRGLRTDVADLAVREADASLARARLSAEADVRRAYLDLLLVRDRLALLVRLEMVWERSEGVARGRYESGEAAQTDLLRAQLERTRLRQRRVGLEAEERARRAEVNRLRGRPAGDPVETAPSLAQIADPALPAVDAAVAYAEERSPELAGARVGQVRAARQVDLARRERFPDVTLSAGVMPRGALEPMWQAGISIPIPLFSGRKQGRAVAERAADAEANRADAEAAAEVVRLRAIERYEALAAALDTLKLFRGGLLVQSRATAQSALAQYGVGRVPFTTVLEAVAGNVSDEDAFLSAAADAQKLAVAMAEVSVDATFPGVVSAGGMAGGGVSSAATKSGGRGGAAAAAGAAAAGGGSTSSSMGGGM</sequence>
<dbReference type="InterPro" id="IPR003423">
    <property type="entry name" value="OMP_efflux"/>
</dbReference>
<dbReference type="EMBL" id="AP025591">
    <property type="protein sequence ID" value="BDG03210.1"/>
    <property type="molecule type" value="Genomic_DNA"/>
</dbReference>
<dbReference type="RefSeq" id="WP_248361009.1">
    <property type="nucleotide sequence ID" value="NZ_AP025591.1"/>
</dbReference>
<dbReference type="Gene3D" id="1.20.1600.10">
    <property type="entry name" value="Outer membrane efflux proteins (OEP)"/>
    <property type="match status" value="1"/>
</dbReference>
<evidence type="ECO:0000313" key="3">
    <source>
        <dbReference type="EMBL" id="BDG03210.1"/>
    </source>
</evidence>
<keyword evidence="4" id="KW-1185">Reference proteome</keyword>
<dbReference type="PANTHER" id="PTHR30203">
    <property type="entry name" value="OUTER MEMBRANE CATION EFFLUX PROTEIN"/>
    <property type="match status" value="1"/>
</dbReference>
<evidence type="ECO:0000256" key="1">
    <source>
        <dbReference type="ARBA" id="ARBA00007613"/>
    </source>
</evidence>
<feature type="chain" id="PRO_5046963120" evidence="2">
    <location>
        <begin position="29"/>
        <end position="478"/>
    </location>
</feature>
<comment type="similarity">
    <text evidence="1">Belongs to the outer membrane factor (OMF) (TC 1.B.17) family.</text>
</comment>
<dbReference type="Proteomes" id="UP001162891">
    <property type="component" value="Chromosome"/>
</dbReference>
<proteinExistence type="inferred from homology"/>
<dbReference type="Pfam" id="PF02321">
    <property type="entry name" value="OEP"/>
    <property type="match status" value="2"/>
</dbReference>
<accession>A0ABN6MU88</accession>
<evidence type="ECO:0000256" key="2">
    <source>
        <dbReference type="SAM" id="SignalP"/>
    </source>
</evidence>
<name>A0ABN6MU88_9BACT</name>
<reference evidence="4" key="1">
    <citation type="journal article" date="2022" name="Int. J. Syst. Evol. Microbiol.">
        <title>Anaeromyxobacter oryzae sp. nov., Anaeromyxobacter diazotrophicus sp. nov. and Anaeromyxobacter paludicola sp. nov., isolated from paddy soils.</title>
        <authorList>
            <person name="Itoh H."/>
            <person name="Xu Z."/>
            <person name="Mise K."/>
            <person name="Masuda Y."/>
            <person name="Ushijima N."/>
            <person name="Hayakawa C."/>
            <person name="Shiratori Y."/>
            <person name="Senoo K."/>
        </authorList>
    </citation>
    <scope>NUCLEOTIDE SEQUENCE [LARGE SCALE GENOMIC DNA]</scope>
    <source>
        <strain evidence="4">Red232</strain>
    </source>
</reference>
<feature type="signal peptide" evidence="2">
    <location>
        <begin position="1"/>
        <end position="28"/>
    </location>
</feature>